<name>A0A8J7GW65_9ACTN</name>
<accession>A0A8J7GW65</accession>
<sequence length="168" mass="18901">MSNLYPGAAAVLCLLLAGLATVLVVGMNQRRRRPSAPPHWTGEVQNTPDLHDRPPGPQWQEGPQPGEIWWAEVPFADGEGGELRPCLVLRTHRDRADVLKITSQDQGRGPRYVALPPGDWGGDEGRDSWLDLSGFFRVHNTAFTRQTGVCDEKTWWQVRRYHETGWVP</sequence>
<dbReference type="AlphaFoldDB" id="A0A8J7GW65"/>
<evidence type="ECO:0000313" key="6">
    <source>
        <dbReference type="Proteomes" id="UP000622552"/>
    </source>
</evidence>
<proteinExistence type="inferred from homology"/>
<comment type="similarity">
    <text evidence="1">Belongs to the PemK/MazF family.</text>
</comment>
<feature type="region of interest" description="Disordered" evidence="3">
    <location>
        <begin position="30"/>
        <end position="65"/>
    </location>
</feature>
<protein>
    <recommendedName>
        <fullName evidence="7">PemK-like, MazF-like toxin of type II toxin-antitoxin system</fullName>
    </recommendedName>
</protein>
<evidence type="ECO:0000256" key="3">
    <source>
        <dbReference type="SAM" id="MobiDB-lite"/>
    </source>
</evidence>
<gene>
    <name evidence="5" type="ORF">IW245_004885</name>
</gene>
<evidence type="ECO:0000313" key="5">
    <source>
        <dbReference type="EMBL" id="MBG6138691.1"/>
    </source>
</evidence>
<keyword evidence="4" id="KW-1133">Transmembrane helix</keyword>
<comment type="caution">
    <text evidence="5">The sequence shown here is derived from an EMBL/GenBank/DDBJ whole genome shotgun (WGS) entry which is preliminary data.</text>
</comment>
<evidence type="ECO:0000256" key="4">
    <source>
        <dbReference type="SAM" id="Phobius"/>
    </source>
</evidence>
<dbReference type="InterPro" id="IPR011067">
    <property type="entry name" value="Plasmid_toxin/cell-grow_inhib"/>
</dbReference>
<keyword evidence="4" id="KW-0812">Transmembrane</keyword>
<dbReference type="EMBL" id="JADOUF010000001">
    <property type="protein sequence ID" value="MBG6138691.1"/>
    <property type="molecule type" value="Genomic_DNA"/>
</dbReference>
<dbReference type="Pfam" id="PF02452">
    <property type="entry name" value="PemK_toxin"/>
    <property type="match status" value="1"/>
</dbReference>
<keyword evidence="4" id="KW-0472">Membrane</keyword>
<dbReference type="GO" id="GO:0003677">
    <property type="term" value="F:DNA binding"/>
    <property type="evidence" value="ECO:0007669"/>
    <property type="project" value="InterPro"/>
</dbReference>
<dbReference type="RefSeq" id="WP_197005424.1">
    <property type="nucleotide sequence ID" value="NZ_BONS01000009.1"/>
</dbReference>
<evidence type="ECO:0000256" key="2">
    <source>
        <dbReference type="ARBA" id="ARBA00022649"/>
    </source>
</evidence>
<reference evidence="5" key="1">
    <citation type="submission" date="2020-11" db="EMBL/GenBank/DDBJ databases">
        <title>Sequencing the genomes of 1000 actinobacteria strains.</title>
        <authorList>
            <person name="Klenk H.-P."/>
        </authorList>
    </citation>
    <scope>NUCLEOTIDE SEQUENCE</scope>
    <source>
        <strain evidence="5">DSM 45356</strain>
    </source>
</reference>
<keyword evidence="2" id="KW-1277">Toxin-antitoxin system</keyword>
<dbReference type="SUPFAM" id="SSF50118">
    <property type="entry name" value="Cell growth inhibitor/plasmid maintenance toxic component"/>
    <property type="match status" value="1"/>
</dbReference>
<evidence type="ECO:0000256" key="1">
    <source>
        <dbReference type="ARBA" id="ARBA00007521"/>
    </source>
</evidence>
<dbReference type="Gene3D" id="2.30.30.110">
    <property type="match status" value="1"/>
</dbReference>
<dbReference type="Proteomes" id="UP000622552">
    <property type="component" value="Unassembled WGS sequence"/>
</dbReference>
<keyword evidence="6" id="KW-1185">Reference proteome</keyword>
<evidence type="ECO:0008006" key="7">
    <source>
        <dbReference type="Google" id="ProtNLM"/>
    </source>
</evidence>
<organism evidence="5 6">
    <name type="scientific">Longispora fulva</name>
    <dbReference type="NCBI Taxonomy" id="619741"/>
    <lineage>
        <taxon>Bacteria</taxon>
        <taxon>Bacillati</taxon>
        <taxon>Actinomycetota</taxon>
        <taxon>Actinomycetes</taxon>
        <taxon>Micromonosporales</taxon>
        <taxon>Micromonosporaceae</taxon>
        <taxon>Longispora</taxon>
    </lineage>
</organism>
<dbReference type="InterPro" id="IPR003477">
    <property type="entry name" value="PemK-like"/>
</dbReference>
<feature type="transmembrane region" description="Helical" evidence="4">
    <location>
        <begin position="6"/>
        <end position="25"/>
    </location>
</feature>